<name>A0ABM7Z7K4_NOSCO</name>
<accession>A0ABM7Z7K4</accession>
<dbReference type="RefSeq" id="WP_251956599.1">
    <property type="nucleotide sequence ID" value="NZ_AP025732.1"/>
</dbReference>
<reference evidence="1" key="1">
    <citation type="submission" date="2022-04" db="EMBL/GenBank/DDBJ databases">
        <title>Complete genome sequence of a cyanobacterium, Nostoc sp. SO-36, isolated in Antarctica.</title>
        <authorList>
            <person name="Kanesaki Y."/>
            <person name="Effendi D."/>
            <person name="Sakamoto T."/>
            <person name="Ohtani S."/>
            <person name="Awai K."/>
        </authorList>
    </citation>
    <scope>NUCLEOTIDE SEQUENCE</scope>
    <source>
        <strain evidence="1">SO-36</strain>
    </source>
</reference>
<evidence type="ECO:0000313" key="2">
    <source>
        <dbReference type="Proteomes" id="UP001055453"/>
    </source>
</evidence>
<protein>
    <recommendedName>
        <fullName evidence="3">Apea-like HEPN domain-containing protein</fullName>
    </recommendedName>
</protein>
<gene>
    <name evidence="1" type="ORF">ANSO36C_49380</name>
</gene>
<keyword evidence="2" id="KW-1185">Reference proteome</keyword>
<evidence type="ECO:0008006" key="3">
    <source>
        <dbReference type="Google" id="ProtNLM"/>
    </source>
</evidence>
<evidence type="ECO:0000313" key="1">
    <source>
        <dbReference type="EMBL" id="BDI19136.1"/>
    </source>
</evidence>
<proteinExistence type="predicted"/>
<organism evidence="1 2">
    <name type="scientific">Nostoc cf. commune SO-36</name>
    <dbReference type="NCBI Taxonomy" id="449208"/>
    <lineage>
        <taxon>Bacteria</taxon>
        <taxon>Bacillati</taxon>
        <taxon>Cyanobacteriota</taxon>
        <taxon>Cyanophyceae</taxon>
        <taxon>Nostocales</taxon>
        <taxon>Nostocaceae</taxon>
        <taxon>Nostoc</taxon>
    </lineage>
</organism>
<sequence length="270" mass="31943">MKWLASIDWYRRATEASQSSEEVLNSWFAVEKFSDDSKTISKKLPELSDGLKNKKKILKENIDLWLDSEGIRTVQLLLTLSKLKFNLYHEVRQVGRVFTIPLTFSEMDISKSIDQNLQDYLSANKDKIDFLEKFIQKVPEIKKQLNSKNIVLPDLNQVNEIFYNNNYCEKYLIEKIIDLKDDVYNIYRIRNMLVHSSSTTSRLFDYYAKRSREYCHSLLDAIAYKIYQTYNDDEIMPLESYFREMVIDANIALEAVKDNKMDKFINWALS</sequence>
<dbReference type="EMBL" id="AP025732">
    <property type="protein sequence ID" value="BDI19136.1"/>
    <property type="molecule type" value="Genomic_DNA"/>
</dbReference>
<dbReference type="Proteomes" id="UP001055453">
    <property type="component" value="Chromosome"/>
</dbReference>